<dbReference type="PANTHER" id="PTHR19446">
    <property type="entry name" value="REVERSE TRANSCRIPTASES"/>
    <property type="match status" value="1"/>
</dbReference>
<evidence type="ECO:0000259" key="1">
    <source>
        <dbReference type="PROSITE" id="PS50878"/>
    </source>
</evidence>
<name>A0A822XS05_NELNU</name>
<reference evidence="2 3" key="1">
    <citation type="journal article" date="2020" name="Mol. Biol. Evol.">
        <title>Distinct Expression and Methylation Patterns for Genes with Different Fates following a Single Whole-Genome Duplication in Flowering Plants.</title>
        <authorList>
            <person name="Shi T."/>
            <person name="Rahmani R.S."/>
            <person name="Gugger P.F."/>
            <person name="Wang M."/>
            <person name="Li H."/>
            <person name="Zhang Y."/>
            <person name="Li Z."/>
            <person name="Wang Q."/>
            <person name="Van de Peer Y."/>
            <person name="Marchal K."/>
            <person name="Chen J."/>
        </authorList>
    </citation>
    <scope>NUCLEOTIDE SEQUENCE [LARGE SCALE GENOMIC DNA]</scope>
    <source>
        <tissue evidence="2">Leaf</tissue>
    </source>
</reference>
<dbReference type="CDD" id="cd01650">
    <property type="entry name" value="RT_nLTR_like"/>
    <property type="match status" value="1"/>
</dbReference>
<sequence length="280" mass="32226">MNETNIVLIPKKEEVECATDFKPIGLTNVIYKIVAKIITIRLKSIIPRLISPLQNAFTPGRNILDNRIIASEIIHTLKKRKGRVGDFLVKLDLSKAYDKIEWSFLLKVLLLRGFSERFCNVILHCVTCENMRMVLNVIPGSPIQPERGLRQGYPLSPYLFLFCLDVLSRLLLNSIVEGNLKGIRLGSCHSVINHLFFADDMIICGRATLEELNNIQDCLQKFCNWSGQQINLEKSSIMFSPNVHRRIFRILSSLLRIRVIFCNEKYLGSYLEDKKFNRDN</sequence>
<dbReference type="AlphaFoldDB" id="A0A822XS05"/>
<organism evidence="2 3">
    <name type="scientific">Nelumbo nucifera</name>
    <name type="common">Sacred lotus</name>
    <dbReference type="NCBI Taxonomy" id="4432"/>
    <lineage>
        <taxon>Eukaryota</taxon>
        <taxon>Viridiplantae</taxon>
        <taxon>Streptophyta</taxon>
        <taxon>Embryophyta</taxon>
        <taxon>Tracheophyta</taxon>
        <taxon>Spermatophyta</taxon>
        <taxon>Magnoliopsida</taxon>
        <taxon>Proteales</taxon>
        <taxon>Nelumbonaceae</taxon>
        <taxon>Nelumbo</taxon>
    </lineage>
</organism>
<evidence type="ECO:0000313" key="2">
    <source>
        <dbReference type="EMBL" id="DAD23200.1"/>
    </source>
</evidence>
<dbReference type="Pfam" id="PF00078">
    <property type="entry name" value="RVT_1"/>
    <property type="match status" value="1"/>
</dbReference>
<keyword evidence="3" id="KW-1185">Reference proteome</keyword>
<dbReference type="EMBL" id="DUZY01000001">
    <property type="protein sequence ID" value="DAD23200.1"/>
    <property type="molecule type" value="Genomic_DNA"/>
</dbReference>
<dbReference type="SUPFAM" id="SSF56672">
    <property type="entry name" value="DNA/RNA polymerases"/>
    <property type="match status" value="1"/>
</dbReference>
<protein>
    <recommendedName>
        <fullName evidence="1">Reverse transcriptase domain-containing protein</fullName>
    </recommendedName>
</protein>
<dbReference type="Proteomes" id="UP000607653">
    <property type="component" value="Unassembled WGS sequence"/>
</dbReference>
<accession>A0A822XS05</accession>
<feature type="domain" description="Reverse transcriptase" evidence="1">
    <location>
        <begin position="1"/>
        <end position="255"/>
    </location>
</feature>
<dbReference type="InterPro" id="IPR000477">
    <property type="entry name" value="RT_dom"/>
</dbReference>
<dbReference type="InterPro" id="IPR043502">
    <property type="entry name" value="DNA/RNA_pol_sf"/>
</dbReference>
<proteinExistence type="predicted"/>
<dbReference type="PROSITE" id="PS50878">
    <property type="entry name" value="RT_POL"/>
    <property type="match status" value="1"/>
</dbReference>
<comment type="caution">
    <text evidence="2">The sequence shown here is derived from an EMBL/GenBank/DDBJ whole genome shotgun (WGS) entry which is preliminary data.</text>
</comment>
<gene>
    <name evidence="2" type="ORF">HUJ06_024663</name>
</gene>
<evidence type="ECO:0000313" key="3">
    <source>
        <dbReference type="Proteomes" id="UP000607653"/>
    </source>
</evidence>